<dbReference type="EMBL" id="CP128355">
    <property type="protein sequence ID" value="XAF69615.1"/>
    <property type="molecule type" value="Genomic_DNA"/>
</dbReference>
<dbReference type="RefSeq" id="WP_342610249.1">
    <property type="nucleotide sequence ID" value="NZ_CP128355.1"/>
</dbReference>
<dbReference type="Proteomes" id="UP001436297">
    <property type="component" value="Chromosome"/>
</dbReference>
<evidence type="ECO:0000313" key="2">
    <source>
        <dbReference type="EMBL" id="XAF69615.1"/>
    </source>
</evidence>
<accession>A0ABZ3E9X3</accession>
<keyword evidence="3" id="KW-1185">Reference proteome</keyword>
<evidence type="ECO:0000313" key="3">
    <source>
        <dbReference type="Proteomes" id="UP001436297"/>
    </source>
</evidence>
<protein>
    <recommendedName>
        <fullName evidence="4">Transposase</fullName>
    </recommendedName>
</protein>
<evidence type="ECO:0000256" key="1">
    <source>
        <dbReference type="SAM" id="MobiDB-lite"/>
    </source>
</evidence>
<organism evidence="2 3">
    <name type="scientific">Staphylococcus hsinchuensis</name>
    <dbReference type="NCBI Taxonomy" id="3051183"/>
    <lineage>
        <taxon>Bacteria</taxon>
        <taxon>Bacillati</taxon>
        <taxon>Bacillota</taxon>
        <taxon>Bacilli</taxon>
        <taxon>Bacillales</taxon>
        <taxon>Staphylococcaceae</taxon>
        <taxon>Staphylococcus</taxon>
    </lineage>
</organism>
<sequence length="48" mass="5660">MSDRYLKDIAKSLEGIHKQLKILNETNPTPREETIKKEPKHLDPKDFI</sequence>
<evidence type="ECO:0008006" key="4">
    <source>
        <dbReference type="Google" id="ProtNLM"/>
    </source>
</evidence>
<feature type="region of interest" description="Disordered" evidence="1">
    <location>
        <begin position="25"/>
        <end position="48"/>
    </location>
</feature>
<reference evidence="2 3" key="1">
    <citation type="journal article" date="2024" name="Pathogens">
        <title>Staphylococcus hsinchuensis sp. nov., Isolated from Soymilk.</title>
        <authorList>
            <person name="Wang Y.T."/>
            <person name="Lin Y.C."/>
            <person name="Hsieh Y.H."/>
            <person name="Lin Y.T."/>
            <person name="Hamada M."/>
            <person name="Chen C.C."/>
            <person name="Liou J.S."/>
            <person name="Lee A.Y."/>
            <person name="Zhang W.L."/>
            <person name="Chen Y.T."/>
            <person name="Huang C.H."/>
        </authorList>
    </citation>
    <scope>NUCLEOTIDE SEQUENCE [LARGE SCALE GENOMIC DNA]</scope>
    <source>
        <strain evidence="2 3">H164</strain>
    </source>
</reference>
<gene>
    <name evidence="2" type="ORF">QQM35_05940</name>
</gene>
<name>A0ABZ3E9X3_9STAP</name>
<feature type="compositionally biased region" description="Basic and acidic residues" evidence="1">
    <location>
        <begin position="30"/>
        <end position="48"/>
    </location>
</feature>
<proteinExistence type="predicted"/>